<dbReference type="AlphaFoldDB" id="A0AAD5GH95"/>
<gene>
    <name evidence="2" type="ORF">M8C21_033518</name>
</gene>
<keyword evidence="3" id="KW-1185">Reference proteome</keyword>
<feature type="non-terminal residue" evidence="2">
    <location>
        <position position="1"/>
    </location>
</feature>
<name>A0AAD5GH95_AMBAR</name>
<organism evidence="2 3">
    <name type="scientific">Ambrosia artemisiifolia</name>
    <name type="common">Common ragweed</name>
    <dbReference type="NCBI Taxonomy" id="4212"/>
    <lineage>
        <taxon>Eukaryota</taxon>
        <taxon>Viridiplantae</taxon>
        <taxon>Streptophyta</taxon>
        <taxon>Embryophyta</taxon>
        <taxon>Tracheophyta</taxon>
        <taxon>Spermatophyta</taxon>
        <taxon>Magnoliopsida</taxon>
        <taxon>eudicotyledons</taxon>
        <taxon>Gunneridae</taxon>
        <taxon>Pentapetalae</taxon>
        <taxon>asterids</taxon>
        <taxon>campanulids</taxon>
        <taxon>Asterales</taxon>
        <taxon>Asteraceae</taxon>
        <taxon>Asteroideae</taxon>
        <taxon>Heliantheae alliance</taxon>
        <taxon>Heliantheae</taxon>
        <taxon>Ambrosia</taxon>
    </lineage>
</organism>
<evidence type="ECO:0000313" key="3">
    <source>
        <dbReference type="Proteomes" id="UP001206925"/>
    </source>
</evidence>
<feature type="transmembrane region" description="Helical" evidence="1">
    <location>
        <begin position="95"/>
        <end position="116"/>
    </location>
</feature>
<keyword evidence="1" id="KW-0812">Transmembrane</keyword>
<dbReference type="Proteomes" id="UP001206925">
    <property type="component" value="Unassembled WGS sequence"/>
</dbReference>
<proteinExistence type="predicted"/>
<keyword evidence="1" id="KW-0472">Membrane</keyword>
<accession>A0AAD5GH95</accession>
<keyword evidence="1" id="KW-1133">Transmembrane helix</keyword>
<reference evidence="2" key="1">
    <citation type="submission" date="2022-06" db="EMBL/GenBank/DDBJ databases">
        <title>Uncovering the hologenomic basis of an extraordinary plant invasion.</title>
        <authorList>
            <person name="Bieker V.C."/>
            <person name="Martin M.D."/>
            <person name="Gilbert T."/>
            <person name="Hodgins K."/>
            <person name="Battlay P."/>
            <person name="Petersen B."/>
            <person name="Wilson J."/>
        </authorList>
    </citation>
    <scope>NUCLEOTIDE SEQUENCE</scope>
    <source>
        <strain evidence="2">AA19_3_7</strain>
        <tissue evidence="2">Leaf</tissue>
    </source>
</reference>
<evidence type="ECO:0000256" key="1">
    <source>
        <dbReference type="SAM" id="Phobius"/>
    </source>
</evidence>
<sequence length="163" mass="17892">QWIDLARLKTESAIPTTFGSLWTALKALSRKEVHYGSYATPKHVKAIGIEFDLLKDYITGGYHGKQYLQFVGVVEMIGSVDYEKNLDFWCMISRMLAIAGNFVSGLIWSMTAIIVARVDDLNLLNEINATQVCQMEDTGVCALWATGAASPMEIHGTQAGSGL</sequence>
<comment type="caution">
    <text evidence="2">The sequence shown here is derived from an EMBL/GenBank/DDBJ whole genome shotgun (WGS) entry which is preliminary data.</text>
</comment>
<evidence type="ECO:0000313" key="2">
    <source>
        <dbReference type="EMBL" id="KAI7740306.1"/>
    </source>
</evidence>
<dbReference type="EMBL" id="JAMZMK010008468">
    <property type="protein sequence ID" value="KAI7740306.1"/>
    <property type="molecule type" value="Genomic_DNA"/>
</dbReference>
<protein>
    <submittedName>
        <fullName evidence="2">Uncharacterized protein</fullName>
    </submittedName>
</protein>